<name>A0AAE0L2Y5_9CHLO</name>
<dbReference type="InterPro" id="IPR002401">
    <property type="entry name" value="Cyt_P450_E_grp-I"/>
</dbReference>
<keyword evidence="7" id="KW-1185">Reference proteome</keyword>
<dbReference type="Proteomes" id="UP001190700">
    <property type="component" value="Unassembled WGS sequence"/>
</dbReference>
<reference evidence="6 7" key="1">
    <citation type="journal article" date="2015" name="Genome Biol. Evol.">
        <title>Comparative Genomics of a Bacterivorous Green Alga Reveals Evolutionary Causalities and Consequences of Phago-Mixotrophic Mode of Nutrition.</title>
        <authorList>
            <person name="Burns J.A."/>
            <person name="Paasch A."/>
            <person name="Narechania A."/>
            <person name="Kim E."/>
        </authorList>
    </citation>
    <scope>NUCLEOTIDE SEQUENCE [LARGE SCALE GENOMIC DNA]</scope>
    <source>
        <strain evidence="6 7">PLY_AMNH</strain>
    </source>
</reference>
<gene>
    <name evidence="6" type="ORF">CYMTET_21452</name>
</gene>
<comment type="similarity">
    <text evidence="1">Belongs to the cytochrome P450 family.</text>
</comment>
<dbReference type="InterPro" id="IPR036396">
    <property type="entry name" value="Cyt_P450_sf"/>
</dbReference>
<comment type="caution">
    <text evidence="6">The sequence shown here is derived from an EMBL/GenBank/DDBJ whole genome shotgun (WGS) entry which is preliminary data.</text>
</comment>
<dbReference type="GO" id="GO:0005506">
    <property type="term" value="F:iron ion binding"/>
    <property type="evidence" value="ECO:0007669"/>
    <property type="project" value="InterPro"/>
</dbReference>
<dbReference type="Pfam" id="PF00067">
    <property type="entry name" value="p450"/>
    <property type="match status" value="1"/>
</dbReference>
<keyword evidence="3" id="KW-0560">Oxidoreductase</keyword>
<evidence type="ECO:0000313" key="7">
    <source>
        <dbReference type="Proteomes" id="UP001190700"/>
    </source>
</evidence>
<dbReference type="SUPFAM" id="SSF48264">
    <property type="entry name" value="Cytochrome P450"/>
    <property type="match status" value="1"/>
</dbReference>
<dbReference type="InterPro" id="IPR001128">
    <property type="entry name" value="Cyt_P450"/>
</dbReference>
<dbReference type="PANTHER" id="PTHR24296">
    <property type="entry name" value="CYTOCHROME P450"/>
    <property type="match status" value="1"/>
</dbReference>
<evidence type="ECO:0000256" key="3">
    <source>
        <dbReference type="ARBA" id="ARBA00023002"/>
    </source>
</evidence>
<accession>A0AAE0L2Y5</accession>
<evidence type="ECO:0000256" key="4">
    <source>
        <dbReference type="ARBA" id="ARBA00023004"/>
    </source>
</evidence>
<dbReference type="GO" id="GO:0004497">
    <property type="term" value="F:monooxygenase activity"/>
    <property type="evidence" value="ECO:0007669"/>
    <property type="project" value="InterPro"/>
</dbReference>
<evidence type="ECO:0008006" key="8">
    <source>
        <dbReference type="Google" id="ProtNLM"/>
    </source>
</evidence>
<protein>
    <recommendedName>
        <fullName evidence="8">Cytochrome P450</fullName>
    </recommendedName>
</protein>
<proteinExistence type="inferred from homology"/>
<dbReference type="PRINTS" id="PR00385">
    <property type="entry name" value="P450"/>
</dbReference>
<dbReference type="GO" id="GO:0020037">
    <property type="term" value="F:heme binding"/>
    <property type="evidence" value="ECO:0007669"/>
    <property type="project" value="InterPro"/>
</dbReference>
<dbReference type="PRINTS" id="PR00463">
    <property type="entry name" value="EP450I"/>
</dbReference>
<evidence type="ECO:0000256" key="5">
    <source>
        <dbReference type="PIRSR" id="PIRSR602401-1"/>
    </source>
</evidence>
<comment type="cofactor">
    <cofactor evidence="5">
        <name>heme</name>
        <dbReference type="ChEBI" id="CHEBI:30413"/>
    </cofactor>
</comment>
<evidence type="ECO:0000256" key="2">
    <source>
        <dbReference type="ARBA" id="ARBA00022723"/>
    </source>
</evidence>
<sequence>MFEVFVEHAGHFREVLHRHCAAMTVLDMQELVARFTLDSICKIGFGINLGGLRKQEPLPFGQAFDRATNIISARFVEPLWKIERLLGIGKQRQLRKALAEIQVFTQGVIQRRRQEQAESVSERSDLLSRFMSLYDAKGERSSKTDELLSDVIINFVLAGRDTTSNLLSWSFKCLAEHPHVEEKLAEEINAMYSGLGGAPISFDSIRKLPYLNAVLTEVLRLHPPVPQDFKIAVADDVLPDGTEIRRGEQVMYQVYVMGRSPKLWEDPLTFLPERHINDEGAFMQPNMYKFPVFQAGPRTCLGKEMAYLEAGILLATVLRDMTVELDGDPAQITYDNSLTLPIKGGLPMRVKYRRPSS</sequence>
<evidence type="ECO:0000313" key="6">
    <source>
        <dbReference type="EMBL" id="KAK3270138.1"/>
    </source>
</evidence>
<dbReference type="EMBL" id="LGRX02010559">
    <property type="protein sequence ID" value="KAK3270138.1"/>
    <property type="molecule type" value="Genomic_DNA"/>
</dbReference>
<dbReference type="Gene3D" id="1.10.630.10">
    <property type="entry name" value="Cytochrome P450"/>
    <property type="match status" value="1"/>
</dbReference>
<organism evidence="6 7">
    <name type="scientific">Cymbomonas tetramitiformis</name>
    <dbReference type="NCBI Taxonomy" id="36881"/>
    <lineage>
        <taxon>Eukaryota</taxon>
        <taxon>Viridiplantae</taxon>
        <taxon>Chlorophyta</taxon>
        <taxon>Pyramimonadophyceae</taxon>
        <taxon>Pyramimonadales</taxon>
        <taxon>Pyramimonadaceae</taxon>
        <taxon>Cymbomonas</taxon>
    </lineage>
</organism>
<keyword evidence="2 5" id="KW-0479">Metal-binding</keyword>
<evidence type="ECO:0000256" key="1">
    <source>
        <dbReference type="ARBA" id="ARBA00010617"/>
    </source>
</evidence>
<keyword evidence="5" id="KW-0349">Heme</keyword>
<feature type="binding site" description="axial binding residue" evidence="5">
    <location>
        <position position="300"/>
    </location>
    <ligand>
        <name>heme</name>
        <dbReference type="ChEBI" id="CHEBI:30413"/>
    </ligand>
    <ligandPart>
        <name>Fe</name>
        <dbReference type="ChEBI" id="CHEBI:18248"/>
    </ligandPart>
</feature>
<dbReference type="GO" id="GO:0016705">
    <property type="term" value="F:oxidoreductase activity, acting on paired donors, with incorporation or reduction of molecular oxygen"/>
    <property type="evidence" value="ECO:0007669"/>
    <property type="project" value="InterPro"/>
</dbReference>
<dbReference type="AlphaFoldDB" id="A0AAE0L2Y5"/>
<keyword evidence="4 5" id="KW-0408">Iron</keyword>